<evidence type="ECO:0000256" key="2">
    <source>
        <dbReference type="SAM" id="Phobius"/>
    </source>
</evidence>
<dbReference type="EMBL" id="JBGEDP010000001">
    <property type="protein sequence ID" value="MEY8013791.1"/>
    <property type="molecule type" value="Genomic_DNA"/>
</dbReference>
<feature type="transmembrane region" description="Helical" evidence="2">
    <location>
        <begin position="69"/>
        <end position="92"/>
    </location>
</feature>
<accession>A0ABV4BU15</accession>
<evidence type="ECO:0000313" key="4">
    <source>
        <dbReference type="EMBL" id="MEY8013791.1"/>
    </source>
</evidence>
<evidence type="ECO:0000259" key="3">
    <source>
        <dbReference type="Pfam" id="PF05305"/>
    </source>
</evidence>
<dbReference type="Pfam" id="PF05305">
    <property type="entry name" value="DUF732"/>
    <property type="match status" value="1"/>
</dbReference>
<keyword evidence="5" id="KW-1185">Reference proteome</keyword>
<feature type="compositionally biased region" description="Pro residues" evidence="1">
    <location>
        <begin position="103"/>
        <end position="114"/>
    </location>
</feature>
<dbReference type="RefSeq" id="WP_369736450.1">
    <property type="nucleotide sequence ID" value="NZ_JBGEDP010000001.1"/>
</dbReference>
<dbReference type="Proteomes" id="UP001564760">
    <property type="component" value="Unassembled WGS sequence"/>
</dbReference>
<proteinExistence type="predicted"/>
<dbReference type="InterPro" id="IPR007969">
    <property type="entry name" value="DUF732"/>
</dbReference>
<evidence type="ECO:0000256" key="1">
    <source>
        <dbReference type="SAM" id="MobiDB-lite"/>
    </source>
</evidence>
<feature type="region of interest" description="Disordered" evidence="1">
    <location>
        <begin position="96"/>
        <end position="121"/>
    </location>
</feature>
<keyword evidence="2" id="KW-1133">Transmembrane helix</keyword>
<feature type="domain" description="DUF732" evidence="3">
    <location>
        <begin position="128"/>
        <end position="197"/>
    </location>
</feature>
<organism evidence="4 5">
    <name type="scientific">Mycobacterium servetii</name>
    <dbReference type="NCBI Taxonomy" id="3237418"/>
    <lineage>
        <taxon>Bacteria</taxon>
        <taxon>Bacillati</taxon>
        <taxon>Actinomycetota</taxon>
        <taxon>Actinomycetes</taxon>
        <taxon>Mycobacteriales</taxon>
        <taxon>Mycobacteriaceae</taxon>
        <taxon>Mycobacterium</taxon>
    </lineage>
</organism>
<sequence>MRDRETIDSELRLLALGRRSIREQGGQRFSERVDELLDERLGHLPAAPGGVIATPGPVRPRRKSTLRRFGPLAVLPLSLLAVVAAVVVILAGREAPPAAQPTETPPRAAPPAPVMPTKAPTSASDIADRALTDALQQQGVPVPGRDYVASQGHAVCEFLKNRPDFADAVRFVQRSSIWDADQSTAVTAGAIVSYCPQFHPASAGETQPGLDKALSDLQAIEGKLQGIQGDLQGIEGDLQALPGHR</sequence>
<keyword evidence="2" id="KW-0812">Transmembrane</keyword>
<keyword evidence="2" id="KW-0472">Membrane</keyword>
<reference evidence="4 5" key="1">
    <citation type="submission" date="2024-08" db="EMBL/GenBank/DDBJ databases">
        <title>Mycobacterium servetensis sp. nov., a novel rapid-growing mycobacterial species recovered from a human patient in Zaragoza, Spain.</title>
        <authorList>
            <person name="Tristancho-Baro A.I."/>
            <person name="Buenestado-Serrano S."/>
            <person name="Garcia De Viedma D."/>
            <person name="Milagro-Beamonte A."/>
            <person name="Burillo N."/>
            <person name="Sanz S."/>
            <person name="Lopez-Calleja A.I."/>
            <person name="Penas-Utrilla D."/>
            <person name="Guardingo M."/>
            <person name="Garcia M.J."/>
            <person name="Vinuelas-Bayon J."/>
        </authorList>
    </citation>
    <scope>NUCLEOTIDE SEQUENCE [LARGE SCALE GENOMIC DNA]</scope>
    <source>
        <strain evidence="5">HUMS_12744610</strain>
    </source>
</reference>
<evidence type="ECO:0000313" key="5">
    <source>
        <dbReference type="Proteomes" id="UP001564760"/>
    </source>
</evidence>
<comment type="caution">
    <text evidence="4">The sequence shown here is derived from an EMBL/GenBank/DDBJ whole genome shotgun (WGS) entry which is preliminary data.</text>
</comment>
<name>A0ABV4BU15_9MYCO</name>
<protein>
    <submittedName>
        <fullName evidence="4">DUF732 domain-containing protein</fullName>
    </submittedName>
</protein>
<gene>
    <name evidence="4" type="ORF">AB8998_01325</name>
</gene>